<proteinExistence type="predicted"/>
<evidence type="ECO:0000313" key="2">
    <source>
        <dbReference type="EMBL" id="KAK4210975.1"/>
    </source>
</evidence>
<protein>
    <recommendedName>
        <fullName evidence="4">Secreted protein</fullName>
    </recommendedName>
</protein>
<evidence type="ECO:0008006" key="4">
    <source>
        <dbReference type="Google" id="ProtNLM"/>
    </source>
</evidence>
<feature type="chain" id="PRO_5042837833" description="Secreted protein" evidence="1">
    <location>
        <begin position="19"/>
        <end position="174"/>
    </location>
</feature>
<keyword evidence="3" id="KW-1185">Reference proteome</keyword>
<feature type="signal peptide" evidence="1">
    <location>
        <begin position="1"/>
        <end position="18"/>
    </location>
</feature>
<dbReference type="Proteomes" id="UP001301769">
    <property type="component" value="Unassembled WGS sequence"/>
</dbReference>
<reference evidence="2" key="2">
    <citation type="submission" date="2023-05" db="EMBL/GenBank/DDBJ databases">
        <authorList>
            <consortium name="Lawrence Berkeley National Laboratory"/>
            <person name="Steindorff A."/>
            <person name="Hensen N."/>
            <person name="Bonometti L."/>
            <person name="Westerberg I."/>
            <person name="Brannstrom I.O."/>
            <person name="Guillou S."/>
            <person name="Cros-Aarteil S."/>
            <person name="Calhoun S."/>
            <person name="Haridas S."/>
            <person name="Kuo A."/>
            <person name="Mondo S."/>
            <person name="Pangilinan J."/>
            <person name="Riley R."/>
            <person name="Labutti K."/>
            <person name="Andreopoulos B."/>
            <person name="Lipzen A."/>
            <person name="Chen C."/>
            <person name="Yanf M."/>
            <person name="Daum C."/>
            <person name="Ng V."/>
            <person name="Clum A."/>
            <person name="Ohm R."/>
            <person name="Martin F."/>
            <person name="Silar P."/>
            <person name="Natvig D."/>
            <person name="Lalanne C."/>
            <person name="Gautier V."/>
            <person name="Ament-Velasquez S.L."/>
            <person name="Kruys A."/>
            <person name="Hutchinson M.I."/>
            <person name="Powell A.J."/>
            <person name="Barry K."/>
            <person name="Miller A.N."/>
            <person name="Grigoriev I.V."/>
            <person name="Debuchy R."/>
            <person name="Gladieux P."/>
            <person name="Thoren M.H."/>
            <person name="Johannesson H."/>
        </authorList>
    </citation>
    <scope>NUCLEOTIDE SEQUENCE</scope>
    <source>
        <strain evidence="2">PSN293</strain>
    </source>
</reference>
<gene>
    <name evidence="2" type="ORF">QBC37DRAFT_427815</name>
</gene>
<dbReference type="EMBL" id="MU858160">
    <property type="protein sequence ID" value="KAK4210975.1"/>
    <property type="molecule type" value="Genomic_DNA"/>
</dbReference>
<reference evidence="2" key="1">
    <citation type="journal article" date="2023" name="Mol. Phylogenet. Evol.">
        <title>Genome-scale phylogeny and comparative genomics of the fungal order Sordariales.</title>
        <authorList>
            <person name="Hensen N."/>
            <person name="Bonometti L."/>
            <person name="Westerberg I."/>
            <person name="Brannstrom I.O."/>
            <person name="Guillou S."/>
            <person name="Cros-Aarteil S."/>
            <person name="Calhoun S."/>
            <person name="Haridas S."/>
            <person name="Kuo A."/>
            <person name="Mondo S."/>
            <person name="Pangilinan J."/>
            <person name="Riley R."/>
            <person name="LaButti K."/>
            <person name="Andreopoulos B."/>
            <person name="Lipzen A."/>
            <person name="Chen C."/>
            <person name="Yan M."/>
            <person name="Daum C."/>
            <person name="Ng V."/>
            <person name="Clum A."/>
            <person name="Steindorff A."/>
            <person name="Ohm R.A."/>
            <person name="Martin F."/>
            <person name="Silar P."/>
            <person name="Natvig D.O."/>
            <person name="Lalanne C."/>
            <person name="Gautier V."/>
            <person name="Ament-Velasquez S.L."/>
            <person name="Kruys A."/>
            <person name="Hutchinson M.I."/>
            <person name="Powell A.J."/>
            <person name="Barry K."/>
            <person name="Miller A.N."/>
            <person name="Grigoriev I.V."/>
            <person name="Debuchy R."/>
            <person name="Gladieux P."/>
            <person name="Hiltunen Thoren M."/>
            <person name="Johannesson H."/>
        </authorList>
    </citation>
    <scope>NUCLEOTIDE SEQUENCE</scope>
    <source>
        <strain evidence="2">PSN293</strain>
    </source>
</reference>
<comment type="caution">
    <text evidence="2">The sequence shown here is derived from an EMBL/GenBank/DDBJ whole genome shotgun (WGS) entry which is preliminary data.</text>
</comment>
<evidence type="ECO:0000256" key="1">
    <source>
        <dbReference type="SAM" id="SignalP"/>
    </source>
</evidence>
<keyword evidence="1" id="KW-0732">Signal</keyword>
<organism evidence="2 3">
    <name type="scientific">Rhypophila decipiens</name>
    <dbReference type="NCBI Taxonomy" id="261697"/>
    <lineage>
        <taxon>Eukaryota</taxon>
        <taxon>Fungi</taxon>
        <taxon>Dikarya</taxon>
        <taxon>Ascomycota</taxon>
        <taxon>Pezizomycotina</taxon>
        <taxon>Sordariomycetes</taxon>
        <taxon>Sordariomycetidae</taxon>
        <taxon>Sordariales</taxon>
        <taxon>Naviculisporaceae</taxon>
        <taxon>Rhypophila</taxon>
    </lineage>
</organism>
<dbReference type="AlphaFoldDB" id="A0AAN6Y2P3"/>
<accession>A0AAN6Y2P3</accession>
<evidence type="ECO:0000313" key="3">
    <source>
        <dbReference type="Proteomes" id="UP001301769"/>
    </source>
</evidence>
<sequence>MKLIGAIVLARLIHQHSGLGVGGQGSKRLADGWPHWSSPESQHLFSHPFDAVCIGFQHHAMLCNCETQIQSFSATHRLGRHLGCATLGRDLCFFRPASTFALKHETRGVQPRCIPSSTPRSLSSAGGSHVSPTRSSRIILGFLLNDVRSGGMEGASLNGWYRCKMLQVADSSTP</sequence>
<name>A0AAN6Y2P3_9PEZI</name>